<evidence type="ECO:0000313" key="2">
    <source>
        <dbReference type="Proteomes" id="UP000887540"/>
    </source>
</evidence>
<evidence type="ECO:0000256" key="1">
    <source>
        <dbReference type="SAM" id="MobiDB-lite"/>
    </source>
</evidence>
<protein>
    <submittedName>
        <fullName evidence="3">Neurotrophin-3</fullName>
    </submittedName>
</protein>
<organism evidence="2 3">
    <name type="scientific">Acrobeloides nanus</name>
    <dbReference type="NCBI Taxonomy" id="290746"/>
    <lineage>
        <taxon>Eukaryota</taxon>
        <taxon>Metazoa</taxon>
        <taxon>Ecdysozoa</taxon>
        <taxon>Nematoda</taxon>
        <taxon>Chromadorea</taxon>
        <taxon>Rhabditida</taxon>
        <taxon>Tylenchina</taxon>
        <taxon>Cephalobomorpha</taxon>
        <taxon>Cephaloboidea</taxon>
        <taxon>Cephalobidae</taxon>
        <taxon>Acrobeloides</taxon>
    </lineage>
</organism>
<dbReference type="AlphaFoldDB" id="A0A914E2Q7"/>
<keyword evidence="2" id="KW-1185">Reference proteome</keyword>
<proteinExistence type="predicted"/>
<reference evidence="3" key="1">
    <citation type="submission" date="2022-11" db="UniProtKB">
        <authorList>
            <consortium name="WormBaseParasite"/>
        </authorList>
    </citation>
    <scope>IDENTIFICATION</scope>
</reference>
<dbReference type="Proteomes" id="UP000887540">
    <property type="component" value="Unplaced"/>
</dbReference>
<evidence type="ECO:0000313" key="3">
    <source>
        <dbReference type="WBParaSite" id="ACRNAN_scaffold533.g32734.t1"/>
    </source>
</evidence>
<accession>A0A914E2Q7</accession>
<feature type="region of interest" description="Disordered" evidence="1">
    <location>
        <begin position="85"/>
        <end position="133"/>
    </location>
</feature>
<feature type="compositionally biased region" description="Polar residues" evidence="1">
    <location>
        <begin position="85"/>
        <end position="111"/>
    </location>
</feature>
<dbReference type="WBParaSite" id="ACRNAN_scaffold533.g32734.t1">
    <property type="protein sequence ID" value="ACRNAN_scaffold533.g32734.t1"/>
    <property type="gene ID" value="ACRNAN_scaffold533.g32734"/>
</dbReference>
<name>A0A914E2Q7_9BILA</name>
<sequence length="133" mass="14944">MLATFLAMATNTQAQLQHILDHLDTSSPEIFEEEMERKRNVVVSSISESTNAKQSLHNKDDLTAITEIFDKINAEATPTSVTAYQLPTETKTSRNSLVYSKSYSPPTISNGKRSRRPRAKELEKIQQDPHSPI</sequence>